<protein>
    <recommendedName>
        <fullName evidence="4">Lipoprotein</fullName>
    </recommendedName>
</protein>
<keyword evidence="1" id="KW-0732">Signal</keyword>
<feature type="chain" id="PRO_5016987546" description="Lipoprotein" evidence="1">
    <location>
        <begin position="18"/>
        <end position="152"/>
    </location>
</feature>
<accession>A0A378TXL9</accession>
<dbReference type="GeneID" id="93352227"/>
<dbReference type="Pfam" id="PF20341">
    <property type="entry name" value="DUF6636"/>
    <property type="match status" value="1"/>
</dbReference>
<reference evidence="2 3" key="1">
    <citation type="submission" date="2018-06" db="EMBL/GenBank/DDBJ databases">
        <authorList>
            <consortium name="Pathogen Informatics"/>
            <person name="Doyle S."/>
        </authorList>
    </citation>
    <scope>NUCLEOTIDE SEQUENCE [LARGE SCALE GENOMIC DNA]</scope>
    <source>
        <strain evidence="2 3">NCTC10660</strain>
    </source>
</reference>
<dbReference type="RefSeq" id="WP_074897726.1">
    <property type="nucleotide sequence ID" value="NZ_CP031252.1"/>
</dbReference>
<proteinExistence type="predicted"/>
<evidence type="ECO:0000256" key="1">
    <source>
        <dbReference type="SAM" id="SignalP"/>
    </source>
</evidence>
<feature type="signal peptide" evidence="1">
    <location>
        <begin position="1"/>
        <end position="17"/>
    </location>
</feature>
<organism evidence="2 3">
    <name type="scientific">Neisseria elongata</name>
    <dbReference type="NCBI Taxonomy" id="495"/>
    <lineage>
        <taxon>Bacteria</taxon>
        <taxon>Pseudomonadati</taxon>
        <taxon>Pseudomonadota</taxon>
        <taxon>Betaproteobacteria</taxon>
        <taxon>Neisseriales</taxon>
        <taxon>Neisseriaceae</taxon>
        <taxon>Neisseria</taxon>
    </lineage>
</organism>
<evidence type="ECO:0000313" key="3">
    <source>
        <dbReference type="Proteomes" id="UP000254927"/>
    </source>
</evidence>
<dbReference type="Proteomes" id="UP000254927">
    <property type="component" value="Unassembled WGS sequence"/>
</dbReference>
<dbReference type="InterPro" id="IPR046576">
    <property type="entry name" value="DUF6636"/>
</dbReference>
<dbReference type="AlphaFoldDB" id="A0A378TXL9"/>
<evidence type="ECO:0000313" key="2">
    <source>
        <dbReference type="EMBL" id="STZ67755.1"/>
    </source>
</evidence>
<gene>
    <name evidence="2" type="ORF">NCTC10660_01243</name>
</gene>
<dbReference type="EMBL" id="UGQW01000002">
    <property type="protein sequence ID" value="STZ67755.1"/>
    <property type="molecule type" value="Genomic_DNA"/>
</dbReference>
<name>A0A378TXL9_NEIEL</name>
<evidence type="ECO:0008006" key="4">
    <source>
        <dbReference type="Google" id="ProtNLM"/>
    </source>
</evidence>
<sequence>MKYLTLLLLSAAAPVFAGSSSIYLNNDYQHVFATPSGNILCGGNSHKHAKADKRYTNDLYCFIGLNKAMPKRCEKQGEGLDFTLNAKGKAAMSCAGFEFVPYNEGYEKTRVLKYGETISGNGWSCRSETSGLSCKNNDGHGFSINRQEYRLF</sequence>